<comment type="caution">
    <text evidence="3">The sequence shown here is derived from an EMBL/GenBank/DDBJ whole genome shotgun (WGS) entry which is preliminary data.</text>
</comment>
<gene>
    <name evidence="3" type="ORF">N1028_05145</name>
</gene>
<evidence type="ECO:0008006" key="5">
    <source>
        <dbReference type="Google" id="ProtNLM"/>
    </source>
</evidence>
<evidence type="ECO:0000256" key="2">
    <source>
        <dbReference type="SAM" id="Phobius"/>
    </source>
</evidence>
<dbReference type="RefSeq" id="WP_259525751.1">
    <property type="nucleotide sequence ID" value="NZ_JANLCK010000002.1"/>
</dbReference>
<proteinExistence type="predicted"/>
<reference evidence="3" key="1">
    <citation type="submission" date="2022-08" db="EMBL/GenBank/DDBJ databases">
        <authorList>
            <person name="Deng Y."/>
            <person name="Han X.-F."/>
            <person name="Zhang Y.-Q."/>
        </authorList>
    </citation>
    <scope>NUCLEOTIDE SEQUENCE</scope>
    <source>
        <strain evidence="3">CPCC 203407</strain>
    </source>
</reference>
<name>A0AA41XHU9_9MICO</name>
<dbReference type="EMBL" id="JANLCK010000002">
    <property type="protein sequence ID" value="MCS5725276.1"/>
    <property type="molecule type" value="Genomic_DNA"/>
</dbReference>
<feature type="region of interest" description="Disordered" evidence="1">
    <location>
        <begin position="54"/>
        <end position="87"/>
    </location>
</feature>
<organism evidence="3 4">
    <name type="scientific">Herbiconiux oxytropis</name>
    <dbReference type="NCBI Taxonomy" id="2970915"/>
    <lineage>
        <taxon>Bacteria</taxon>
        <taxon>Bacillati</taxon>
        <taxon>Actinomycetota</taxon>
        <taxon>Actinomycetes</taxon>
        <taxon>Micrococcales</taxon>
        <taxon>Microbacteriaceae</taxon>
        <taxon>Herbiconiux</taxon>
    </lineage>
</organism>
<keyword evidence="2" id="KW-1133">Transmembrane helix</keyword>
<dbReference type="AlphaFoldDB" id="A0AA41XHU9"/>
<evidence type="ECO:0000313" key="4">
    <source>
        <dbReference type="Proteomes" id="UP001165587"/>
    </source>
</evidence>
<feature type="compositionally biased region" description="Low complexity" evidence="1">
    <location>
        <begin position="54"/>
        <end position="80"/>
    </location>
</feature>
<keyword evidence="2" id="KW-0472">Membrane</keyword>
<dbReference type="Proteomes" id="UP001165587">
    <property type="component" value="Unassembled WGS sequence"/>
</dbReference>
<feature type="transmembrane region" description="Helical" evidence="2">
    <location>
        <begin position="17"/>
        <end position="45"/>
    </location>
</feature>
<protein>
    <recommendedName>
        <fullName evidence="5">DUF3558 domain-containing protein</fullName>
    </recommendedName>
</protein>
<accession>A0AA41XHU9</accession>
<keyword evidence="4" id="KW-1185">Reference proteome</keyword>
<evidence type="ECO:0000313" key="3">
    <source>
        <dbReference type="EMBL" id="MCS5725276.1"/>
    </source>
</evidence>
<evidence type="ECO:0000256" key="1">
    <source>
        <dbReference type="SAM" id="MobiDB-lite"/>
    </source>
</evidence>
<sequence length="395" mass="40000">MTENSGDGTRARGRRRVVVVVVGIVVVGLVVAGVAFVALSGGALFGGGAVAASPSASASPDASEPVATPSPSPSATEPAVPDAPVSRVPASCDELLPQETAEALAGAALPVQPVRQSASPVFYTDLRVGMLECAWADSEQSGDAVAAAQATLQILPGITAEGFEQEAQREGVYIATPEPSIGPDVYSACAESGLQPTRCGYIALVGGYAVALSAVGPQLDRDAVREQFITVRDAVAGFGEPGPLWQPAEGALAGATSCDTLIDPATLAVALGVEGVRPFKSDEGEYASSRFGSRAQVNSYYCSWSPDPPTGGTDVTASVAVLPGGAGYFEGWADVAEQVYEPAPDYPGEAYLAATETPGITELVVLIDGAWVRVVAPDAALLPVVETVLANIGAG</sequence>
<keyword evidence="2" id="KW-0812">Transmembrane</keyword>